<dbReference type="PANTHER" id="PTHR43228">
    <property type="entry name" value="TWO-COMPONENT RESPONSE REGULATOR"/>
    <property type="match status" value="1"/>
</dbReference>
<protein>
    <recommendedName>
        <fullName evidence="1">Stage 0 sporulation protein A homolog</fullName>
    </recommendedName>
</protein>
<evidence type="ECO:0000313" key="5">
    <source>
        <dbReference type="EMBL" id="SPF56589.1"/>
    </source>
</evidence>
<sequence>MKRVLIVDNSVLLRLSLKYLFENIGFEVAGEADNGLTAVKLYKDLKPDVVTMDISMPELDGIEALKMIKTIDKDARIIIISALGHELKVKEAISAGAIAFIEKPFVEDTILNSS</sequence>
<dbReference type="Proteomes" id="UP000238916">
    <property type="component" value="Unassembled WGS sequence"/>
</dbReference>
<organism evidence="5 6">
    <name type="scientific">Candidatus Desulfosporosinus infrequens</name>
    <dbReference type="NCBI Taxonomy" id="2043169"/>
    <lineage>
        <taxon>Bacteria</taxon>
        <taxon>Bacillati</taxon>
        <taxon>Bacillota</taxon>
        <taxon>Clostridia</taxon>
        <taxon>Eubacteriales</taxon>
        <taxon>Desulfitobacteriaceae</taxon>
        <taxon>Desulfosporosinus</taxon>
    </lineage>
</organism>
<name>A0A2U3LXL2_9FIRM</name>
<dbReference type="EMBL" id="OMOF01000923">
    <property type="protein sequence ID" value="SPF56589.1"/>
    <property type="molecule type" value="Genomic_DNA"/>
</dbReference>
<proteinExistence type="predicted"/>
<dbReference type="InterPro" id="IPR001789">
    <property type="entry name" value="Sig_transdc_resp-reg_receiver"/>
</dbReference>
<dbReference type="InterPro" id="IPR011006">
    <property type="entry name" value="CheY-like_superfamily"/>
</dbReference>
<dbReference type="Gene3D" id="3.40.50.2300">
    <property type="match status" value="1"/>
</dbReference>
<dbReference type="GO" id="GO:0000160">
    <property type="term" value="P:phosphorelay signal transduction system"/>
    <property type="evidence" value="ECO:0007669"/>
    <property type="project" value="InterPro"/>
</dbReference>
<dbReference type="PANTHER" id="PTHR43228:SF1">
    <property type="entry name" value="TWO-COMPONENT RESPONSE REGULATOR ARR22"/>
    <property type="match status" value="1"/>
</dbReference>
<feature type="domain" description="Response regulatory" evidence="4">
    <location>
        <begin position="3"/>
        <end position="114"/>
    </location>
</feature>
<evidence type="ECO:0000313" key="6">
    <source>
        <dbReference type="Proteomes" id="UP000238916"/>
    </source>
</evidence>
<gene>
    <name evidence="5" type="primary">cheY</name>
    <name evidence="5" type="ORF">SBF1_930004</name>
</gene>
<accession>A0A2U3LXL2</accession>
<dbReference type="Pfam" id="PF00072">
    <property type="entry name" value="Response_reg"/>
    <property type="match status" value="1"/>
</dbReference>
<dbReference type="SUPFAM" id="SSF52172">
    <property type="entry name" value="CheY-like"/>
    <property type="match status" value="1"/>
</dbReference>
<dbReference type="InterPro" id="IPR052048">
    <property type="entry name" value="ST_Response_Regulator"/>
</dbReference>
<feature type="modified residue" description="4-aspartylphosphate" evidence="3">
    <location>
        <position position="53"/>
    </location>
</feature>
<keyword evidence="3" id="KW-0597">Phosphoprotein</keyword>
<reference evidence="6" key="1">
    <citation type="submission" date="2018-02" db="EMBL/GenBank/DDBJ databases">
        <authorList>
            <person name="Hausmann B."/>
        </authorList>
    </citation>
    <scope>NUCLEOTIDE SEQUENCE [LARGE SCALE GENOMIC DNA]</scope>
    <source>
        <strain evidence="6">Peat soil MAG SbF1</strain>
    </source>
</reference>
<evidence type="ECO:0000256" key="1">
    <source>
        <dbReference type="ARBA" id="ARBA00018672"/>
    </source>
</evidence>
<evidence type="ECO:0000256" key="3">
    <source>
        <dbReference type="PROSITE-ProRule" id="PRU00169"/>
    </source>
</evidence>
<evidence type="ECO:0000256" key="2">
    <source>
        <dbReference type="ARBA" id="ARBA00024867"/>
    </source>
</evidence>
<evidence type="ECO:0000259" key="4">
    <source>
        <dbReference type="PROSITE" id="PS50110"/>
    </source>
</evidence>
<dbReference type="AlphaFoldDB" id="A0A2U3LXL2"/>
<dbReference type="OrthoDB" id="9790669at2"/>
<dbReference type="PROSITE" id="PS50110">
    <property type="entry name" value="RESPONSE_REGULATORY"/>
    <property type="match status" value="1"/>
</dbReference>
<dbReference type="SMART" id="SM00448">
    <property type="entry name" value="REC"/>
    <property type="match status" value="1"/>
</dbReference>
<comment type="function">
    <text evidence="2">May play the central regulatory role in sporulation. It may be an element of the effector pathway responsible for the activation of sporulation genes in response to nutritional stress. Spo0A may act in concert with spo0H (a sigma factor) to control the expression of some genes that are critical to the sporulation process.</text>
</comment>